<dbReference type="RefSeq" id="WP_349431029.1">
    <property type="nucleotide sequence ID" value="NZ_CP157743.1"/>
</dbReference>
<feature type="transmembrane region" description="Helical" evidence="6">
    <location>
        <begin position="240"/>
        <end position="263"/>
    </location>
</feature>
<dbReference type="PANTHER" id="PTHR21716:SF4">
    <property type="entry name" value="TRANSMEMBRANE PROTEIN 245"/>
    <property type="match status" value="1"/>
</dbReference>
<proteinExistence type="inferred from homology"/>
<feature type="transmembrane region" description="Helical" evidence="6">
    <location>
        <begin position="312"/>
        <end position="339"/>
    </location>
</feature>
<keyword evidence="3 6" id="KW-0812">Transmembrane</keyword>
<dbReference type="Proteomes" id="UP001225378">
    <property type="component" value="Chromosome"/>
</dbReference>
<evidence type="ECO:0000256" key="2">
    <source>
        <dbReference type="ARBA" id="ARBA00009773"/>
    </source>
</evidence>
<sequence>MRTFNVAGLYFAVVLLFLLYLLWMMIKPFLAAIIFASIITGSVYPLYKILLDKTKLTRQLAAVVICFLVVIVIFFPTLYLSFVLSKEAVTLYQNLVLPLSSESVKDFFMGNGHIAGGLKKLNTMLGVEVHVNNFINEILSQIRNVSALVIVTINNIVENIVSFLFNFMIMILVIYALLAEGIPLKRFMLKLSPLPDDQEELIIEKFNQMNFVTLVCNGVGGLIQGILAGIGFWLAGINLVVLWTTIMIILAFIPLLGISIVYIPACIYLASTGQVFSGVMLFIYCTVVAFVTENWFKPIFIGNRIQINSLFVLFTIIGGMTVFGLGGIFYGPIIAILFLTMVELYHKFYSSQ</sequence>
<organism evidence="7 8">
    <name type="scientific">Methylomarinum roseum</name>
    <dbReference type="NCBI Taxonomy" id="3067653"/>
    <lineage>
        <taxon>Bacteria</taxon>
        <taxon>Pseudomonadati</taxon>
        <taxon>Pseudomonadota</taxon>
        <taxon>Gammaproteobacteria</taxon>
        <taxon>Methylococcales</taxon>
        <taxon>Methylococcaceae</taxon>
        <taxon>Methylomarinum</taxon>
    </lineage>
</organism>
<dbReference type="GO" id="GO:0016020">
    <property type="term" value="C:membrane"/>
    <property type="evidence" value="ECO:0007669"/>
    <property type="project" value="UniProtKB-SubCell"/>
</dbReference>
<feature type="transmembrane region" description="Helical" evidence="6">
    <location>
        <begin position="7"/>
        <end position="23"/>
    </location>
</feature>
<dbReference type="PANTHER" id="PTHR21716">
    <property type="entry name" value="TRANSMEMBRANE PROTEIN"/>
    <property type="match status" value="1"/>
</dbReference>
<dbReference type="Pfam" id="PF01594">
    <property type="entry name" value="AI-2E_transport"/>
    <property type="match status" value="1"/>
</dbReference>
<evidence type="ECO:0000313" key="8">
    <source>
        <dbReference type="Proteomes" id="UP001225378"/>
    </source>
</evidence>
<keyword evidence="4 6" id="KW-1133">Transmembrane helix</keyword>
<evidence type="ECO:0000256" key="3">
    <source>
        <dbReference type="ARBA" id="ARBA00022692"/>
    </source>
</evidence>
<keyword evidence="5 6" id="KW-0472">Membrane</keyword>
<feature type="transmembrane region" description="Helical" evidence="6">
    <location>
        <begin position="59"/>
        <end position="82"/>
    </location>
</feature>
<name>A0AAU7NPB2_9GAMM</name>
<dbReference type="InterPro" id="IPR002549">
    <property type="entry name" value="AI-2E-like"/>
</dbReference>
<reference evidence="7 8" key="1">
    <citation type="journal article" date="2024" name="Microbiology">
        <title>Methylomarinum rosea sp. nov., a novel halophilic methanotrophic bacterium from the hypersaline Lake Elton.</title>
        <authorList>
            <person name="Suleimanov R.Z."/>
            <person name="Oshkin I.Y."/>
            <person name="Danilova O.V."/>
            <person name="Suzina N.E."/>
            <person name="Dedysh S.N."/>
        </authorList>
    </citation>
    <scope>NUCLEOTIDE SEQUENCE [LARGE SCALE GENOMIC DNA]</scope>
    <source>
        <strain evidence="7 8">Ch1-1</strain>
    </source>
</reference>
<dbReference type="EMBL" id="CP157743">
    <property type="protein sequence ID" value="XBS18810.1"/>
    <property type="molecule type" value="Genomic_DNA"/>
</dbReference>
<comment type="subcellular location">
    <subcellularLocation>
        <location evidence="1">Membrane</location>
        <topology evidence="1">Multi-pass membrane protein</topology>
    </subcellularLocation>
</comment>
<feature type="transmembrane region" description="Helical" evidence="6">
    <location>
        <begin position="275"/>
        <end position="292"/>
    </location>
</feature>
<feature type="transmembrane region" description="Helical" evidence="6">
    <location>
        <begin position="211"/>
        <end position="234"/>
    </location>
</feature>
<dbReference type="KEGG" id="mech:Q9L42_010520"/>
<comment type="similarity">
    <text evidence="2">Belongs to the autoinducer-2 exporter (AI-2E) (TC 2.A.86) family.</text>
</comment>
<evidence type="ECO:0000256" key="5">
    <source>
        <dbReference type="ARBA" id="ARBA00023136"/>
    </source>
</evidence>
<keyword evidence="8" id="KW-1185">Reference proteome</keyword>
<evidence type="ECO:0000256" key="1">
    <source>
        <dbReference type="ARBA" id="ARBA00004141"/>
    </source>
</evidence>
<evidence type="ECO:0000256" key="4">
    <source>
        <dbReference type="ARBA" id="ARBA00022989"/>
    </source>
</evidence>
<gene>
    <name evidence="7" type="ORF">Q9L42_010520</name>
</gene>
<accession>A0AAU7NPB2</accession>
<dbReference type="AlphaFoldDB" id="A0AAU7NPB2"/>
<evidence type="ECO:0000256" key="6">
    <source>
        <dbReference type="SAM" id="Phobius"/>
    </source>
</evidence>
<evidence type="ECO:0000313" key="7">
    <source>
        <dbReference type="EMBL" id="XBS18810.1"/>
    </source>
</evidence>
<feature type="transmembrane region" description="Helical" evidence="6">
    <location>
        <begin position="160"/>
        <end position="178"/>
    </location>
</feature>
<feature type="transmembrane region" description="Helical" evidence="6">
    <location>
        <begin position="29"/>
        <end position="47"/>
    </location>
</feature>
<protein>
    <submittedName>
        <fullName evidence="7">AI-2E family transporter</fullName>
    </submittedName>
</protein>